<reference evidence="1 2" key="1">
    <citation type="submission" date="2024-08" db="EMBL/GenBank/DDBJ databases">
        <authorList>
            <person name="Cucini C."/>
            <person name="Frati F."/>
        </authorList>
    </citation>
    <scope>NUCLEOTIDE SEQUENCE [LARGE SCALE GENOMIC DNA]</scope>
</reference>
<protein>
    <recommendedName>
        <fullName evidence="3">Haloacid dehalogenase-like hydrolase domain-containing protein 2</fullName>
    </recommendedName>
</protein>
<dbReference type="Pfam" id="PF13344">
    <property type="entry name" value="Hydrolase_6"/>
    <property type="match status" value="1"/>
</dbReference>
<organism evidence="1 2">
    <name type="scientific">Orchesella dallaii</name>
    <dbReference type="NCBI Taxonomy" id="48710"/>
    <lineage>
        <taxon>Eukaryota</taxon>
        <taxon>Metazoa</taxon>
        <taxon>Ecdysozoa</taxon>
        <taxon>Arthropoda</taxon>
        <taxon>Hexapoda</taxon>
        <taxon>Collembola</taxon>
        <taxon>Entomobryomorpha</taxon>
        <taxon>Entomobryoidea</taxon>
        <taxon>Orchesellidae</taxon>
        <taxon>Orchesellinae</taxon>
        <taxon>Orchesella</taxon>
    </lineage>
</organism>
<dbReference type="Proteomes" id="UP001642540">
    <property type="component" value="Unassembled WGS sequence"/>
</dbReference>
<dbReference type="PANTHER" id="PTHR19288">
    <property type="entry name" value="4-NITROPHENYLPHOSPHATASE-RELATED"/>
    <property type="match status" value="1"/>
</dbReference>
<keyword evidence="2" id="KW-1185">Reference proteome</keyword>
<dbReference type="PANTHER" id="PTHR19288:SF46">
    <property type="entry name" value="HALOACID DEHALOGENASE-LIKE HYDROLASE DOMAIN-CONTAINING PROTEIN 2"/>
    <property type="match status" value="1"/>
</dbReference>
<dbReference type="EMBL" id="CAXLJM020000104">
    <property type="protein sequence ID" value="CAL8134420.1"/>
    <property type="molecule type" value="Genomic_DNA"/>
</dbReference>
<dbReference type="InterPro" id="IPR023214">
    <property type="entry name" value="HAD_sf"/>
</dbReference>
<sequence length="448" mass="51106">MAYSNKDGMRICRIPQLERKPEEYLSHATLKEFDRNSIRCFFINLGTTHIGNKLIPGATRAYAKMKMFRKIKIKYLSGSSSESFSTTLKKLTKMGFGILKEELYTATLSTRDYLMSRGLLRPYLVVSDDALQDFIRMDISSPNPNAVVIGYAPEKFNYETFNDCFRKIKNSQAKLVAIEKGRLRETPQRWCLENEEEDEQASVININMLRAKRTVAHLNANIEDGNLEPKIGKINMVRGRNKSIVSKKRCKKYGEDDVYADEEPDVGAGPFIEGLIYACREDNAKYGPIPVVGKPSSVFYRNAMFSLGQKYPLKCVMIGDDVDNDVIAAIESGMQACLVKTGKYRPGDEDKLIPCDDIGNMIPVKQRCLVVDTVEEAVEILLNDEYYDELVATEPVPTLEIWGRPFEYQTEMEATFIREYEKSKKKEKKTQVEKVPVKQRMTVLGYKI</sequence>
<name>A0ABP1RS39_9HEXA</name>
<gene>
    <name evidence="1" type="ORF">ODALV1_LOCUS25516</name>
</gene>
<dbReference type="Gene3D" id="3.40.50.1000">
    <property type="entry name" value="HAD superfamily/HAD-like"/>
    <property type="match status" value="2"/>
</dbReference>
<evidence type="ECO:0000313" key="2">
    <source>
        <dbReference type="Proteomes" id="UP001642540"/>
    </source>
</evidence>
<comment type="caution">
    <text evidence="1">The sequence shown here is derived from an EMBL/GenBank/DDBJ whole genome shotgun (WGS) entry which is preliminary data.</text>
</comment>
<dbReference type="Pfam" id="PF13242">
    <property type="entry name" value="Hydrolase_like"/>
    <property type="match status" value="1"/>
</dbReference>
<evidence type="ECO:0008006" key="3">
    <source>
        <dbReference type="Google" id="ProtNLM"/>
    </source>
</evidence>
<dbReference type="InterPro" id="IPR006357">
    <property type="entry name" value="HAD-SF_hydro_IIA"/>
</dbReference>
<dbReference type="InterPro" id="IPR036412">
    <property type="entry name" value="HAD-like_sf"/>
</dbReference>
<accession>A0ABP1RS39</accession>
<dbReference type="SUPFAM" id="SSF56784">
    <property type="entry name" value="HAD-like"/>
    <property type="match status" value="1"/>
</dbReference>
<evidence type="ECO:0000313" key="1">
    <source>
        <dbReference type="EMBL" id="CAL8134420.1"/>
    </source>
</evidence>
<proteinExistence type="predicted"/>